<dbReference type="InterPro" id="IPR014752">
    <property type="entry name" value="Arrestin-like_C"/>
</dbReference>
<keyword evidence="2" id="KW-1185">Reference proteome</keyword>
<name>A0A9W6YX14_AMBMO</name>
<gene>
    <name evidence="1" type="ORF">Amon01_000374000</name>
</gene>
<evidence type="ECO:0000313" key="2">
    <source>
        <dbReference type="Proteomes" id="UP001165063"/>
    </source>
</evidence>
<evidence type="ECO:0000313" key="1">
    <source>
        <dbReference type="EMBL" id="GMG29655.1"/>
    </source>
</evidence>
<accession>A0A9W6YX14</accession>
<dbReference type="Gene3D" id="2.60.40.640">
    <property type="match status" value="1"/>
</dbReference>
<organism evidence="1 2">
    <name type="scientific">Ambrosiozyma monospora</name>
    <name type="common">Yeast</name>
    <name type="synonym">Endomycopsis monosporus</name>
    <dbReference type="NCBI Taxonomy" id="43982"/>
    <lineage>
        <taxon>Eukaryota</taxon>
        <taxon>Fungi</taxon>
        <taxon>Dikarya</taxon>
        <taxon>Ascomycota</taxon>
        <taxon>Saccharomycotina</taxon>
        <taxon>Pichiomycetes</taxon>
        <taxon>Pichiales</taxon>
        <taxon>Pichiaceae</taxon>
        <taxon>Ambrosiozyma</taxon>
    </lineage>
</organism>
<dbReference type="AlphaFoldDB" id="A0A9W6YX14"/>
<proteinExistence type="predicted"/>
<reference evidence="1" key="1">
    <citation type="submission" date="2023-04" db="EMBL/GenBank/DDBJ databases">
        <title>Ambrosiozyma monospora NBRC 1965.</title>
        <authorList>
            <person name="Ichikawa N."/>
            <person name="Sato H."/>
            <person name="Tonouchi N."/>
        </authorList>
    </citation>
    <scope>NUCLEOTIDE SEQUENCE</scope>
    <source>
        <strain evidence="1">NBRC 1965</strain>
    </source>
</reference>
<comment type="caution">
    <text evidence="1">The sequence shown here is derived from an EMBL/GenBank/DDBJ whole genome shotgun (WGS) entry which is preliminary data.</text>
</comment>
<dbReference type="Proteomes" id="UP001165063">
    <property type="component" value="Unassembled WGS sequence"/>
</dbReference>
<sequence>MPPITPSIVLLSSPNDILTPQASIVSGVVELSFNEDIPVFEINAVLKGTATIKEKLTSTGEESITVHKLFNYEPTINLFKSHDPVSGTTFQPGSDGPFTADFTLGFPLSDYQYPSSTDEPLCCEWVEQSNSISLPIKHSSSVAFR</sequence>
<dbReference type="EMBL" id="BSXU01001654">
    <property type="protein sequence ID" value="GMG29655.1"/>
    <property type="molecule type" value="Genomic_DNA"/>
</dbReference>
<protein>
    <submittedName>
        <fullName evidence="1">Unnamed protein product</fullName>
    </submittedName>
</protein>